<dbReference type="EMBL" id="JABSTQ010011278">
    <property type="protein sequence ID" value="KAG0413260.1"/>
    <property type="molecule type" value="Genomic_DNA"/>
</dbReference>
<feature type="non-terminal residue" evidence="1">
    <location>
        <position position="1"/>
    </location>
</feature>
<protein>
    <submittedName>
        <fullName evidence="1">Uncharacterized protein</fullName>
    </submittedName>
</protein>
<evidence type="ECO:0000313" key="1">
    <source>
        <dbReference type="EMBL" id="KAG0413260.1"/>
    </source>
</evidence>
<keyword evidence="2" id="KW-1185">Reference proteome</keyword>
<evidence type="ECO:0000313" key="2">
    <source>
        <dbReference type="Proteomes" id="UP000805193"/>
    </source>
</evidence>
<dbReference type="Proteomes" id="UP000805193">
    <property type="component" value="Unassembled WGS sequence"/>
</dbReference>
<gene>
    <name evidence="1" type="ORF">HPB47_009595</name>
</gene>
<name>A0AC60P1E2_IXOPE</name>
<sequence>VVARLSAGDADDYDKVKSSLLKRYRLSAEAFRQRFRNASKKSSEGYSEFAYGLKTNLIEWLKSEEVYESRDKCSQPARTTAYFPCPTEIGALQKQHRDPVSSASPSPERSDKGILSEASTVAEDPRVMSRASWMPRWPCVVFVSCLNVVLAVLLVLSCKLGYDRARLPNLSLTLVHLAATMVSLRVCVSAGLLRVPDSAYKAGPSLGENLTLALLLCTFMALPNLSLEFNSAGTSLLLRLASLPATVWLQWKLTGRRTRTTVKLSLVPVGAGVALNALGDVRYSGPGLAFGLSGAMAAACYQTLSADQQSRFDRPSWYLLQSQLRWALPALASQVVLLEPPWRGPRGLLARTWTPLDGFLFAGSTAVGVLLTLTMQWLLGRTSALSYQVLGHVKTCASLVACALMLDQPLAWLQQLSVVLTLCGAFLYTLFRAREEEKPDGPSSLLGYRDAAAFSS</sequence>
<proteinExistence type="predicted"/>
<organism evidence="1 2">
    <name type="scientific">Ixodes persulcatus</name>
    <name type="common">Taiga tick</name>
    <dbReference type="NCBI Taxonomy" id="34615"/>
    <lineage>
        <taxon>Eukaryota</taxon>
        <taxon>Metazoa</taxon>
        <taxon>Ecdysozoa</taxon>
        <taxon>Arthropoda</taxon>
        <taxon>Chelicerata</taxon>
        <taxon>Arachnida</taxon>
        <taxon>Acari</taxon>
        <taxon>Parasitiformes</taxon>
        <taxon>Ixodida</taxon>
        <taxon>Ixodoidea</taxon>
        <taxon>Ixodidae</taxon>
        <taxon>Ixodinae</taxon>
        <taxon>Ixodes</taxon>
    </lineage>
</organism>
<comment type="caution">
    <text evidence="1">The sequence shown here is derived from an EMBL/GenBank/DDBJ whole genome shotgun (WGS) entry which is preliminary data.</text>
</comment>
<accession>A0AC60P1E2</accession>
<reference evidence="1 2" key="1">
    <citation type="journal article" date="2020" name="Cell">
        <title>Large-Scale Comparative Analyses of Tick Genomes Elucidate Their Genetic Diversity and Vector Capacities.</title>
        <authorList>
            <consortium name="Tick Genome and Microbiome Consortium (TIGMIC)"/>
            <person name="Jia N."/>
            <person name="Wang J."/>
            <person name="Shi W."/>
            <person name="Du L."/>
            <person name="Sun Y."/>
            <person name="Zhan W."/>
            <person name="Jiang J.F."/>
            <person name="Wang Q."/>
            <person name="Zhang B."/>
            <person name="Ji P."/>
            <person name="Bell-Sakyi L."/>
            <person name="Cui X.M."/>
            <person name="Yuan T.T."/>
            <person name="Jiang B.G."/>
            <person name="Yang W.F."/>
            <person name="Lam T.T."/>
            <person name="Chang Q.C."/>
            <person name="Ding S.J."/>
            <person name="Wang X.J."/>
            <person name="Zhu J.G."/>
            <person name="Ruan X.D."/>
            <person name="Zhao L."/>
            <person name="Wei J.T."/>
            <person name="Ye R.Z."/>
            <person name="Que T.C."/>
            <person name="Du C.H."/>
            <person name="Zhou Y.H."/>
            <person name="Cheng J.X."/>
            <person name="Dai P.F."/>
            <person name="Guo W.B."/>
            <person name="Han X.H."/>
            <person name="Huang E.J."/>
            <person name="Li L.F."/>
            <person name="Wei W."/>
            <person name="Gao Y.C."/>
            <person name="Liu J.Z."/>
            <person name="Shao H.Z."/>
            <person name="Wang X."/>
            <person name="Wang C.C."/>
            <person name="Yang T.C."/>
            <person name="Huo Q.B."/>
            <person name="Li W."/>
            <person name="Chen H.Y."/>
            <person name="Chen S.E."/>
            <person name="Zhou L.G."/>
            <person name="Ni X.B."/>
            <person name="Tian J.H."/>
            <person name="Sheng Y."/>
            <person name="Liu T."/>
            <person name="Pan Y.S."/>
            <person name="Xia L.Y."/>
            <person name="Li J."/>
            <person name="Zhao F."/>
            <person name="Cao W.C."/>
        </authorList>
    </citation>
    <scope>NUCLEOTIDE SEQUENCE [LARGE SCALE GENOMIC DNA]</scope>
    <source>
        <strain evidence="1">Iper-2018</strain>
    </source>
</reference>